<dbReference type="Proteomes" id="UP000009062">
    <property type="component" value="Chromosome"/>
</dbReference>
<name>H6Q6I7_PYROT</name>
<dbReference type="FunFam" id="3.20.20.60:FF:000003">
    <property type="entry name" value="3-methyl-2-oxobutanoate hydroxymethyltransferase"/>
    <property type="match status" value="1"/>
</dbReference>
<dbReference type="GO" id="GO:0015940">
    <property type="term" value="P:pantothenate biosynthetic process"/>
    <property type="evidence" value="ECO:0007669"/>
    <property type="project" value="UniProtKB-UniRule"/>
</dbReference>
<dbReference type="NCBIfam" id="NF001452">
    <property type="entry name" value="PRK00311.1"/>
    <property type="match status" value="1"/>
</dbReference>
<dbReference type="EMBL" id="CP003316">
    <property type="protein sequence ID" value="AFA38145.1"/>
    <property type="molecule type" value="Genomic_DNA"/>
</dbReference>
<dbReference type="Pfam" id="PF02548">
    <property type="entry name" value="Pantoate_transf"/>
    <property type="match status" value="1"/>
</dbReference>
<evidence type="ECO:0000256" key="10">
    <source>
        <dbReference type="PIRSR" id="PIRSR000388-3"/>
    </source>
</evidence>
<comment type="subcellular location">
    <subcellularLocation>
        <location evidence="7">Cytoplasm</location>
    </subcellularLocation>
</comment>
<evidence type="ECO:0000256" key="6">
    <source>
        <dbReference type="ARBA" id="ARBA00022993"/>
    </source>
</evidence>
<feature type="binding site" evidence="7 10">
    <location>
        <position position="44"/>
    </location>
    <ligand>
        <name>Mg(2+)</name>
        <dbReference type="ChEBI" id="CHEBI:18420"/>
    </ligand>
</feature>
<keyword evidence="6 7" id="KW-0173">Coenzyme A biosynthesis</keyword>
<dbReference type="GO" id="GO:0003864">
    <property type="term" value="F:3-methyl-2-oxobutanoate hydroxymethyltransferase activity"/>
    <property type="evidence" value="ECO:0007669"/>
    <property type="project" value="UniProtKB-UniRule"/>
</dbReference>
<keyword evidence="7 10" id="KW-0479">Metal-binding</keyword>
<organism evidence="11 12">
    <name type="scientific">Pyrobaculum oguniense (strain DSM 13380 / JCM 10595 / TE7)</name>
    <dbReference type="NCBI Taxonomy" id="698757"/>
    <lineage>
        <taxon>Archaea</taxon>
        <taxon>Thermoproteota</taxon>
        <taxon>Thermoprotei</taxon>
        <taxon>Thermoproteales</taxon>
        <taxon>Thermoproteaceae</taxon>
        <taxon>Pyrobaculum</taxon>
    </lineage>
</organism>
<keyword evidence="12" id="KW-1185">Reference proteome</keyword>
<dbReference type="PANTHER" id="PTHR20881:SF0">
    <property type="entry name" value="3-METHYL-2-OXOBUTANOATE HYDROXYMETHYLTRANSFERASE"/>
    <property type="match status" value="1"/>
</dbReference>
<evidence type="ECO:0000256" key="3">
    <source>
        <dbReference type="ARBA" id="ARBA00022490"/>
    </source>
</evidence>
<keyword evidence="3 7" id="KW-0963">Cytoplasm</keyword>
<comment type="pathway">
    <text evidence="1">Cofactor biosynthesis; (R)-pantothenate biosynthesis; (R)-pantoate from 3-methyl-2-oxobutanoate: step 1/2.</text>
</comment>
<dbReference type="InterPro" id="IPR003700">
    <property type="entry name" value="Pantoate_hydroxy_MeTrfase"/>
</dbReference>
<dbReference type="InterPro" id="IPR015813">
    <property type="entry name" value="Pyrv/PenolPyrv_kinase-like_dom"/>
</dbReference>
<dbReference type="GO" id="GO:0015937">
    <property type="term" value="P:coenzyme A biosynthetic process"/>
    <property type="evidence" value="ECO:0007669"/>
    <property type="project" value="UniProtKB-UniRule"/>
</dbReference>
<dbReference type="UniPathway" id="UPA00241"/>
<evidence type="ECO:0000256" key="4">
    <source>
        <dbReference type="ARBA" id="ARBA00022679"/>
    </source>
</evidence>
<sequence length="264" mass="28383">MPDKKRRVTDFVKGGGPYVWVTAYDYPTAKLVDEAGVDGILVGDSLGMVVLGLPNTLGVTLADMVRHTQAVARAAPKALVVADMPFMTYETGPRDALRNAARLIRAGAEAVKLEGGSEYAHVVEKLVKAGIPVMGHIGLNPQRVLALGGFKMVGKTEEQKKKLVEDAKALRDAGVFAIVIEFVPASVAKEVTQSVDVPTICIGAGPHCDGQILVLHDVVGLSERTPSFAKRYANVAEQILSAVRQYVQEVRARAFPAKEHYRDV</sequence>
<dbReference type="GO" id="GO:0005737">
    <property type="term" value="C:cytoplasm"/>
    <property type="evidence" value="ECO:0007669"/>
    <property type="project" value="UniProtKB-SubCell"/>
</dbReference>
<comment type="similarity">
    <text evidence="2 7">Belongs to the PanB family.</text>
</comment>
<keyword evidence="5 7" id="KW-0460">Magnesium</keyword>
<dbReference type="PANTHER" id="PTHR20881">
    <property type="entry name" value="3-METHYL-2-OXOBUTANOATE HYDROXYMETHYLTRANSFERASE"/>
    <property type="match status" value="1"/>
</dbReference>
<accession>H6Q6I7</accession>
<comment type="pathway">
    <text evidence="7">Cofactor biosynthesis; coenzyme A biosynthesis.</text>
</comment>
<dbReference type="HAMAP" id="MF_00156">
    <property type="entry name" value="PanB"/>
    <property type="match status" value="1"/>
</dbReference>
<comment type="subunit">
    <text evidence="7">Homodecamer; pentamer of dimers.</text>
</comment>
<feature type="binding site" evidence="7 9">
    <location>
        <position position="83"/>
    </location>
    <ligand>
        <name>3-methyl-2-oxobutanoate</name>
        <dbReference type="ChEBI" id="CHEBI:11851"/>
    </ligand>
</feature>
<dbReference type="Gene3D" id="3.20.20.60">
    <property type="entry name" value="Phosphoenolpyruvate-binding domains"/>
    <property type="match status" value="1"/>
</dbReference>
<comment type="cofactor">
    <cofactor evidence="7 10">
        <name>Mg(2+)</name>
        <dbReference type="ChEBI" id="CHEBI:18420"/>
    </cofactor>
    <text evidence="7 10">Binds 1 Mg(2+) ion per subunit.</text>
</comment>
<feature type="binding site" evidence="7 10">
    <location>
        <position position="83"/>
    </location>
    <ligand>
        <name>Mg(2+)</name>
        <dbReference type="ChEBI" id="CHEBI:18420"/>
    </ligand>
</feature>
<reference evidence="11 12" key="1">
    <citation type="journal article" date="2012" name="Stand. Genomic Sci.">
        <title>Complete genome sequence of Pyrobaculum oguniense.</title>
        <authorList>
            <person name="Bernick D.L."/>
            <person name="Karplus K."/>
            <person name="Lui L.M."/>
            <person name="Coker J.K."/>
            <person name="Murphy J.N."/>
            <person name="Chan P.P."/>
            <person name="Cozen A.E."/>
            <person name="Lowe T.M."/>
        </authorList>
    </citation>
    <scope>NUCLEOTIDE SEQUENCE [LARGE SCALE GENOMIC DNA]</scope>
    <source>
        <strain evidence="11 12">TE7</strain>
    </source>
</reference>
<evidence type="ECO:0000256" key="9">
    <source>
        <dbReference type="PIRSR" id="PIRSR000388-2"/>
    </source>
</evidence>
<dbReference type="KEGG" id="pog:Pogu_0118"/>
<keyword evidence="4 7" id="KW-0808">Transferase</keyword>
<dbReference type="InterPro" id="IPR040442">
    <property type="entry name" value="Pyrv_kinase-like_dom_sf"/>
</dbReference>
<dbReference type="STRING" id="698757.Pogu_0118"/>
<dbReference type="GO" id="GO:0000287">
    <property type="term" value="F:magnesium ion binding"/>
    <property type="evidence" value="ECO:0007669"/>
    <property type="project" value="TreeGrafter"/>
</dbReference>
<dbReference type="AlphaFoldDB" id="H6Q6I7"/>
<dbReference type="EC" id="2.1.2.11" evidence="7"/>
<feature type="binding site" evidence="7 9">
    <location>
        <begin position="44"/>
        <end position="45"/>
    </location>
    <ligand>
        <name>3-methyl-2-oxobutanoate</name>
        <dbReference type="ChEBI" id="CHEBI:11851"/>
    </ligand>
</feature>
<evidence type="ECO:0000256" key="1">
    <source>
        <dbReference type="ARBA" id="ARBA00005033"/>
    </source>
</evidence>
<feature type="binding site" evidence="7 10">
    <location>
        <position position="114"/>
    </location>
    <ligand>
        <name>Mg(2+)</name>
        <dbReference type="ChEBI" id="CHEBI:18420"/>
    </ligand>
</feature>
<comment type="catalytic activity">
    <reaction evidence="7">
        <text>(6R)-5,10-methylene-5,6,7,8-tetrahydrofolate + 3-methyl-2-oxobutanoate + H2O = 2-dehydropantoate + (6S)-5,6,7,8-tetrahydrofolate</text>
        <dbReference type="Rhea" id="RHEA:11824"/>
        <dbReference type="ChEBI" id="CHEBI:11561"/>
        <dbReference type="ChEBI" id="CHEBI:11851"/>
        <dbReference type="ChEBI" id="CHEBI:15377"/>
        <dbReference type="ChEBI" id="CHEBI:15636"/>
        <dbReference type="ChEBI" id="CHEBI:57453"/>
        <dbReference type="EC" id="2.1.2.11"/>
    </reaction>
</comment>
<proteinExistence type="inferred from homology"/>
<dbReference type="eggNOG" id="arCOG00584">
    <property type="taxonomic scope" value="Archaea"/>
</dbReference>
<evidence type="ECO:0000256" key="2">
    <source>
        <dbReference type="ARBA" id="ARBA00008676"/>
    </source>
</evidence>
<feature type="active site" description="Proton acceptor" evidence="7 8">
    <location>
        <position position="181"/>
    </location>
</feature>
<dbReference type="NCBIfam" id="TIGR00222">
    <property type="entry name" value="panB"/>
    <property type="match status" value="1"/>
</dbReference>
<evidence type="ECO:0000256" key="8">
    <source>
        <dbReference type="PIRSR" id="PIRSR000388-1"/>
    </source>
</evidence>
<gene>
    <name evidence="7" type="primary">panB</name>
    <name evidence="11" type="ordered locus">Pogu_0118</name>
</gene>
<evidence type="ECO:0000256" key="7">
    <source>
        <dbReference type="HAMAP-Rule" id="MF_00156"/>
    </source>
</evidence>
<comment type="function">
    <text evidence="7">Catalyzes the reversible reaction in which hydroxymethyl group from 5,10-methylenetetrahydrofolate is transferred onto alpha-ketoisovalerate to form ketopantoate.</text>
</comment>
<protein>
    <recommendedName>
        <fullName evidence="7">3-methyl-2-oxobutanoate hydroxymethyltransferase</fullName>
        <ecNumber evidence="7">2.1.2.11</ecNumber>
    </recommendedName>
    <alternativeName>
        <fullName evidence="7">Ketopantoate hydroxymethyltransferase</fullName>
        <shortName evidence="7">KPHMT</shortName>
    </alternativeName>
</protein>
<dbReference type="HOGENOM" id="CLU_036645_1_0_2"/>
<dbReference type="CDD" id="cd06557">
    <property type="entry name" value="KPHMT-like"/>
    <property type="match status" value="1"/>
</dbReference>
<feature type="binding site" evidence="7 9">
    <location>
        <position position="112"/>
    </location>
    <ligand>
        <name>3-methyl-2-oxobutanoate</name>
        <dbReference type="ChEBI" id="CHEBI:11851"/>
    </ligand>
</feature>
<evidence type="ECO:0000313" key="11">
    <source>
        <dbReference type="EMBL" id="AFA38145.1"/>
    </source>
</evidence>
<evidence type="ECO:0000256" key="5">
    <source>
        <dbReference type="ARBA" id="ARBA00022842"/>
    </source>
</evidence>
<dbReference type="SUPFAM" id="SSF51621">
    <property type="entry name" value="Phosphoenolpyruvate/pyruvate domain"/>
    <property type="match status" value="1"/>
</dbReference>
<dbReference type="PIRSF" id="PIRSF000388">
    <property type="entry name" value="Pantoate_hydroxy_MeTrfase"/>
    <property type="match status" value="1"/>
</dbReference>
<evidence type="ECO:0000313" key="12">
    <source>
        <dbReference type="Proteomes" id="UP000009062"/>
    </source>
</evidence>